<dbReference type="GO" id="GO:0000225">
    <property type="term" value="F:N-acetylglucosaminylphosphatidylinositol deacetylase activity"/>
    <property type="evidence" value="ECO:0007669"/>
    <property type="project" value="UniProtKB-EC"/>
</dbReference>
<keyword evidence="3" id="KW-0175">Coiled coil</keyword>
<dbReference type="PANTHER" id="PTHR21574">
    <property type="entry name" value="CENTROSOMAL PROTEIN OF 120 KDA"/>
    <property type="match status" value="1"/>
</dbReference>
<evidence type="ECO:0000256" key="5">
    <source>
        <dbReference type="SAM" id="Phobius"/>
    </source>
</evidence>
<dbReference type="Pfam" id="PF12416">
    <property type="entry name" value="DUF3668"/>
    <property type="match status" value="1"/>
</dbReference>
<organism evidence="8 9">
    <name type="scientific">Geranomyces variabilis</name>
    <dbReference type="NCBI Taxonomy" id="109894"/>
    <lineage>
        <taxon>Eukaryota</taxon>
        <taxon>Fungi</taxon>
        <taxon>Fungi incertae sedis</taxon>
        <taxon>Chytridiomycota</taxon>
        <taxon>Chytridiomycota incertae sedis</taxon>
        <taxon>Chytridiomycetes</taxon>
        <taxon>Spizellomycetales</taxon>
        <taxon>Powellomycetaceae</taxon>
        <taxon>Geranomyces</taxon>
    </lineage>
</organism>
<feature type="region of interest" description="Disordered" evidence="4">
    <location>
        <begin position="912"/>
        <end position="943"/>
    </location>
</feature>
<reference evidence="8" key="1">
    <citation type="submission" date="2020-05" db="EMBL/GenBank/DDBJ databases">
        <title>Phylogenomic resolution of chytrid fungi.</title>
        <authorList>
            <person name="Stajich J.E."/>
            <person name="Amses K."/>
            <person name="Simmons R."/>
            <person name="Seto K."/>
            <person name="Myers J."/>
            <person name="Bonds A."/>
            <person name="Quandt C.A."/>
            <person name="Barry K."/>
            <person name="Liu P."/>
            <person name="Grigoriev I."/>
            <person name="Longcore J.E."/>
            <person name="James T.Y."/>
        </authorList>
    </citation>
    <scope>NUCLEOTIDE SEQUENCE</scope>
    <source>
        <strain evidence="8">JEL0379</strain>
    </source>
</reference>
<dbReference type="CDD" id="cd00118">
    <property type="entry name" value="LysM"/>
    <property type="match status" value="1"/>
</dbReference>
<keyword evidence="5" id="KW-0472">Membrane</keyword>
<feature type="compositionally biased region" description="Polar residues" evidence="4">
    <location>
        <begin position="332"/>
        <end position="342"/>
    </location>
</feature>
<dbReference type="Gene3D" id="2.60.40.150">
    <property type="entry name" value="C2 domain"/>
    <property type="match status" value="1"/>
</dbReference>
<dbReference type="GO" id="GO:0010564">
    <property type="term" value="P:regulation of cell cycle process"/>
    <property type="evidence" value="ECO:0007669"/>
    <property type="project" value="TreeGrafter"/>
</dbReference>
<dbReference type="EMBL" id="JADGJQ010000085">
    <property type="protein sequence ID" value="KAJ3171765.1"/>
    <property type="molecule type" value="Genomic_DNA"/>
</dbReference>
<feature type="region of interest" description="Disordered" evidence="4">
    <location>
        <begin position="660"/>
        <end position="696"/>
    </location>
</feature>
<dbReference type="PROSITE" id="PS51782">
    <property type="entry name" value="LYSM"/>
    <property type="match status" value="1"/>
</dbReference>
<feature type="domain" description="C2" evidence="6">
    <location>
        <begin position="503"/>
        <end position="633"/>
    </location>
</feature>
<dbReference type="PANTHER" id="PTHR21574:SF0">
    <property type="entry name" value="CENTROSOMAL PROTEIN OF 120 KDA"/>
    <property type="match status" value="1"/>
</dbReference>
<evidence type="ECO:0000313" key="9">
    <source>
        <dbReference type="Proteomes" id="UP001212152"/>
    </source>
</evidence>
<feature type="coiled-coil region" evidence="3">
    <location>
        <begin position="1102"/>
        <end position="1197"/>
    </location>
</feature>
<dbReference type="SUPFAM" id="SSF102588">
    <property type="entry name" value="LmbE-like"/>
    <property type="match status" value="1"/>
</dbReference>
<dbReference type="Pfam" id="PF02585">
    <property type="entry name" value="PIG-L"/>
    <property type="match status" value="1"/>
</dbReference>
<keyword evidence="5" id="KW-1133">Transmembrane helix</keyword>
<dbReference type="SUPFAM" id="SSF54106">
    <property type="entry name" value="LysM domain"/>
    <property type="match status" value="1"/>
</dbReference>
<feature type="region of interest" description="Disordered" evidence="4">
    <location>
        <begin position="499"/>
        <end position="525"/>
    </location>
</feature>
<accession>A0AAD5XPA8</accession>
<dbReference type="GO" id="GO:0005815">
    <property type="term" value="C:microtubule organizing center"/>
    <property type="evidence" value="ECO:0007669"/>
    <property type="project" value="TreeGrafter"/>
</dbReference>
<feature type="domain" description="LysM" evidence="7">
    <location>
        <begin position="344"/>
        <end position="388"/>
    </location>
</feature>
<dbReference type="SMART" id="SM00257">
    <property type="entry name" value="LysM"/>
    <property type="match status" value="1"/>
</dbReference>
<feature type="transmembrane region" description="Helical" evidence="5">
    <location>
        <begin position="6"/>
        <end position="26"/>
    </location>
</feature>
<proteinExistence type="inferred from homology"/>
<name>A0AAD5XPA8_9FUNG</name>
<evidence type="ECO:0000256" key="2">
    <source>
        <dbReference type="ARBA" id="ARBA00012176"/>
    </source>
</evidence>
<feature type="region of interest" description="Disordered" evidence="4">
    <location>
        <begin position="437"/>
        <end position="470"/>
    </location>
</feature>
<feature type="region of interest" description="Disordered" evidence="4">
    <location>
        <begin position="393"/>
        <end position="413"/>
    </location>
</feature>
<evidence type="ECO:0000313" key="8">
    <source>
        <dbReference type="EMBL" id="KAJ3171765.1"/>
    </source>
</evidence>
<comment type="caution">
    <text evidence="8">The sequence shown here is derived from an EMBL/GenBank/DDBJ whole genome shotgun (WGS) entry which is preliminary data.</text>
</comment>
<evidence type="ECO:0000259" key="6">
    <source>
        <dbReference type="PROSITE" id="PS50004"/>
    </source>
</evidence>
<dbReference type="Gene3D" id="3.10.350.10">
    <property type="entry name" value="LysM domain"/>
    <property type="match status" value="1"/>
</dbReference>
<keyword evidence="9" id="KW-1185">Reference proteome</keyword>
<keyword evidence="5" id="KW-0812">Transmembrane</keyword>
<evidence type="ECO:0000259" key="7">
    <source>
        <dbReference type="PROSITE" id="PS51782"/>
    </source>
</evidence>
<dbReference type="InterPro" id="IPR003737">
    <property type="entry name" value="GlcNAc_PI_deacetylase-related"/>
</dbReference>
<feature type="compositionally biased region" description="Pro residues" evidence="4">
    <location>
        <begin position="927"/>
        <end position="942"/>
    </location>
</feature>
<dbReference type="InterPro" id="IPR022136">
    <property type="entry name" value="DUF3668"/>
</dbReference>
<feature type="region of interest" description="Disordered" evidence="4">
    <location>
        <begin position="1286"/>
        <end position="1314"/>
    </location>
</feature>
<dbReference type="InterPro" id="IPR024078">
    <property type="entry name" value="LmbE-like_dom_sf"/>
</dbReference>
<evidence type="ECO:0000256" key="1">
    <source>
        <dbReference type="ARBA" id="ARBA00006066"/>
    </source>
</evidence>
<dbReference type="Pfam" id="PF01476">
    <property type="entry name" value="LysM"/>
    <property type="match status" value="1"/>
</dbReference>
<dbReference type="InterPro" id="IPR035892">
    <property type="entry name" value="C2_domain_sf"/>
</dbReference>
<dbReference type="PROSITE" id="PS50004">
    <property type="entry name" value="C2"/>
    <property type="match status" value="1"/>
</dbReference>
<feature type="region of interest" description="Disordered" evidence="4">
    <location>
        <begin position="312"/>
        <end position="342"/>
    </location>
</feature>
<feature type="compositionally biased region" description="Basic and acidic residues" evidence="4">
    <location>
        <begin position="1293"/>
        <end position="1311"/>
    </location>
</feature>
<evidence type="ECO:0000256" key="3">
    <source>
        <dbReference type="SAM" id="Coils"/>
    </source>
</evidence>
<evidence type="ECO:0000256" key="4">
    <source>
        <dbReference type="SAM" id="MobiDB-lite"/>
    </source>
</evidence>
<dbReference type="EC" id="3.5.1.89" evidence="2"/>
<dbReference type="Gene3D" id="3.40.50.10320">
    <property type="entry name" value="LmbE-like"/>
    <property type="match status" value="1"/>
</dbReference>
<dbReference type="InterPro" id="IPR018392">
    <property type="entry name" value="LysM"/>
</dbReference>
<dbReference type="InterPro" id="IPR039893">
    <property type="entry name" value="CEP120-like"/>
</dbReference>
<dbReference type="InterPro" id="IPR000008">
    <property type="entry name" value="C2_dom"/>
</dbReference>
<feature type="compositionally biased region" description="Low complexity" evidence="4">
    <location>
        <begin position="1032"/>
        <end position="1044"/>
    </location>
</feature>
<feature type="region of interest" description="Disordered" evidence="4">
    <location>
        <begin position="1012"/>
        <end position="1044"/>
    </location>
</feature>
<comment type="similarity">
    <text evidence="1">Belongs to the PIGL family.</text>
</comment>
<feature type="transmembrane region" description="Helical" evidence="5">
    <location>
        <begin position="253"/>
        <end position="276"/>
    </location>
</feature>
<feature type="compositionally biased region" description="Low complexity" evidence="4">
    <location>
        <begin position="448"/>
        <end position="467"/>
    </location>
</feature>
<sequence length="1362" mass="150699">MADPLTVLVLSLVSITSPLLYLFLVFSKPTSKARLALVPAALRPPLKQYNRLSVLLVIAHPDDECMFFAPTILQLVAAGAEVGVLCLSQGNADGLGTVRRKELTESCKALGIHAAKVHCLDHAELQDNPKAYWKAATIAELVKSHISERKTDVIITFDSGGVSGHENHKDLCAGVRSAFAYMMSSPGEGAAPKCYSLTTVGVIRKYLSVLDVAFTVVQHLMLNQELDTAAVFIAAPGQIVQGRTAMRKHKSQMIMLSILASLRLTNVFHVHTFYFISNRYIRMSIRNGTLDHPLASPTSHYFDFDALQRTARRCTSEPPSSPTLGHKHRKQPNQSTPAPAASTITHTVCPGDTLENLALRYNVSVAALKTANRLYAPHALFLRATIVVPGTATTTAPLPPRQPPDATESKVLSKPAEGLTQLLADIDADVQTARARLPAAQVPPAPPQKQRLYPPSSTSSSPMYTPRGTRRVTVRPNAVVFDVGEVLVSVAAEIGKTCSGEERAGSRGLELEEEPESEETEMRSFVETRAGTADMARRNFVKKPQSKLYVQCRFNNEILTSDPVDHIPLPIFDTELAWDIDTKALGFFRSQRAPLKLIVYSVNLNGGHRDQLGYVMLDLRGAPEHADGQERWEALLGSKSPGPFRPELKISFAVVPAKGHREEDDFEAPSGSRAPPRPKPRPKVQYPKRAPLPPSAHKTAAHLSAFSLPISLHRDGYYQIGSGNVLWVLGITIAFAENVELLEPATQSRTGQYFFSFTFMGNEVTTEPFMSLFNPVFSAERVSIRLCCSLTHLRTFIDELSTLCVYLKHGSAEAGGTSEILGYADVKLRDLLSTDPSSSRLFDDSAQFATVEKIYNLYDTTQQLRLSEDARAPGIGVSVTLAPESRDRLPSYNQSKSYDDAANLSRISNADLSRMPDENDFVNASEPPRPARPPSPPSPPVPAVAKRLELEKEPASRHVDSDRQAREDYSQLDDILRCADEISKAGIVNPFLETIGTTGSHNPFDAEALSHKHEVQQPPLATPHSHAPHSNATPSSTTTGTGATPLHQTQEYKVALELELWRADQERQFRSHLRARESQMLKDLAGEFQSREKALDEKLSAFKQVEQKMQSLAKTLEQRDRDLDERQKRLEDRARELEREAKAREIETRDLARRTVEECAHRVKREKQDAEEARKDRERDRAIADALRKEVDQLRKQLAYMPPPPPDKADRDADAAMIQKLTQKVAEEKRGRKYYKTLWVRTLNELATYRAPANGKTPVSPARGADDAPTVLGEIKRDLEELKSLHSRSVARHGSELDAGDARDARREERAAAPMDPKILQEIDRLAAERDSLLKGGVYNSSDRLVVELGLRIQQLMASGAS</sequence>
<dbReference type="Proteomes" id="UP001212152">
    <property type="component" value="Unassembled WGS sequence"/>
</dbReference>
<gene>
    <name evidence="8" type="ORF">HDU87_008307</name>
</gene>
<dbReference type="InterPro" id="IPR036779">
    <property type="entry name" value="LysM_dom_sf"/>
</dbReference>
<protein>
    <recommendedName>
        <fullName evidence="2">N-acetylglucosaminylphosphatidylinositol deacetylase</fullName>
        <ecNumber evidence="2">3.5.1.89</ecNumber>
    </recommendedName>
</protein>